<keyword evidence="13" id="KW-0333">Golgi apparatus</keyword>
<keyword evidence="16" id="KW-0175">Coiled coil</keyword>
<evidence type="ECO:0000256" key="14">
    <source>
        <dbReference type="ARBA" id="ARBA00023125"/>
    </source>
</evidence>
<feature type="region of interest" description="Disordered" evidence="17">
    <location>
        <begin position="189"/>
        <end position="208"/>
    </location>
</feature>
<dbReference type="Proteomes" id="UP000663889">
    <property type="component" value="Unassembled WGS sequence"/>
</dbReference>
<evidence type="ECO:0000256" key="16">
    <source>
        <dbReference type="SAM" id="Coils"/>
    </source>
</evidence>
<dbReference type="EMBL" id="CAJOBE010000400">
    <property type="protein sequence ID" value="CAF3635228.1"/>
    <property type="molecule type" value="Genomic_DNA"/>
</dbReference>
<proteinExistence type="inferred from homology"/>
<dbReference type="GO" id="GO:0005794">
    <property type="term" value="C:Golgi apparatus"/>
    <property type="evidence" value="ECO:0007669"/>
    <property type="project" value="UniProtKB-SubCell"/>
</dbReference>
<feature type="region of interest" description="Disordered" evidence="17">
    <location>
        <begin position="23"/>
        <end position="42"/>
    </location>
</feature>
<feature type="compositionally biased region" description="Polar residues" evidence="17">
    <location>
        <begin position="361"/>
        <end position="376"/>
    </location>
</feature>
<evidence type="ECO:0000256" key="1">
    <source>
        <dbReference type="ARBA" id="ARBA00004170"/>
    </source>
</evidence>
<dbReference type="EMBL" id="CAJNOU010000140">
    <property type="protein sequence ID" value="CAF0883707.1"/>
    <property type="molecule type" value="Genomic_DNA"/>
</dbReference>
<keyword evidence="14" id="KW-0238">DNA-binding</keyword>
<feature type="compositionally biased region" description="Low complexity" evidence="17">
    <location>
        <begin position="377"/>
        <end position="387"/>
    </location>
</feature>
<feature type="domain" description="EF-hand" evidence="19">
    <location>
        <begin position="297"/>
        <end position="332"/>
    </location>
</feature>
<feature type="region of interest" description="Disordered" evidence="17">
    <location>
        <begin position="361"/>
        <end position="419"/>
    </location>
</feature>
<keyword evidence="9" id="KW-0344">Guanine-nucleotide releasing factor</keyword>
<feature type="compositionally biased region" description="Basic and acidic residues" evidence="17">
    <location>
        <begin position="24"/>
        <end position="34"/>
    </location>
</feature>
<dbReference type="InterPro" id="IPR057576">
    <property type="entry name" value="NUCB1_N"/>
</dbReference>
<dbReference type="GO" id="GO:0016020">
    <property type="term" value="C:membrane"/>
    <property type="evidence" value="ECO:0007669"/>
    <property type="project" value="UniProtKB-SubCell"/>
</dbReference>
<name>A0A818Q3K4_9BILA</name>
<feature type="signal peptide" evidence="18">
    <location>
        <begin position="1"/>
        <end position="19"/>
    </location>
</feature>
<feature type="coiled-coil region" evidence="16">
    <location>
        <begin position="157"/>
        <end position="184"/>
    </location>
</feature>
<evidence type="ECO:0000256" key="2">
    <source>
        <dbReference type="ARBA" id="ARBA00004496"/>
    </source>
</evidence>
<dbReference type="PROSITE" id="PS00018">
    <property type="entry name" value="EF_HAND_1"/>
    <property type="match status" value="2"/>
</dbReference>
<dbReference type="PROSITE" id="PS50222">
    <property type="entry name" value="EF_HAND_2"/>
    <property type="match status" value="2"/>
</dbReference>
<evidence type="ECO:0000256" key="12">
    <source>
        <dbReference type="ARBA" id="ARBA00022837"/>
    </source>
</evidence>
<dbReference type="GO" id="GO:0005793">
    <property type="term" value="C:endoplasmic reticulum-Golgi intermediate compartment"/>
    <property type="evidence" value="ECO:0007669"/>
    <property type="project" value="TreeGrafter"/>
</dbReference>
<dbReference type="GO" id="GO:0003677">
    <property type="term" value="F:DNA binding"/>
    <property type="evidence" value="ECO:0007669"/>
    <property type="project" value="UniProtKB-KW"/>
</dbReference>
<dbReference type="Pfam" id="PF13499">
    <property type="entry name" value="EF-hand_7"/>
    <property type="match status" value="1"/>
</dbReference>
<sequence length="419" mass="48361">MKRTTSLLFFFAIIITISAPPVVEHPKKDKPQDDSKDDEQTDDVLNKLEYGRYLKEVVEILESDPEFKQRIENASLDDIKTGNIAEHLSLVQHHVRTQLDEAKQREMARLKDLVGQKVRRLNERQRMALSRADPNGKLMQEFLPQHIDHGNSETFGQLDLERLIRHASKDLDELDRKRAEQFKEYEMRKEYQRRQKNSKLSSGERKRLEDLHREALEKKKKHPKVNHPGSVDQMEEVWEKVDHLETDQFAPKTFFQLHDIDGDGFLSEAELEAIMLKEAEKVHDGAPEADLVEKQEEMDRMREHVMKEFDKDNDRMLSLEEFVRGLNGTGAKNEQGWKSIEDNTVFSDQEFQQFSEHMNPVSTAIPSDQTPSPASLQQPHVEPEAAAQPPPAVQVPPQGQPSQQEQVHISRALPAADNP</sequence>
<keyword evidence="12" id="KW-0106">Calcium</keyword>
<evidence type="ECO:0000256" key="9">
    <source>
        <dbReference type="ARBA" id="ARBA00022658"/>
    </source>
</evidence>
<dbReference type="Proteomes" id="UP000663874">
    <property type="component" value="Unassembled WGS sequence"/>
</dbReference>
<evidence type="ECO:0000256" key="11">
    <source>
        <dbReference type="ARBA" id="ARBA00022737"/>
    </source>
</evidence>
<dbReference type="Gene3D" id="1.10.238.10">
    <property type="entry name" value="EF-hand"/>
    <property type="match status" value="1"/>
</dbReference>
<keyword evidence="7" id="KW-0964">Secreted</keyword>
<keyword evidence="11" id="KW-0677">Repeat</keyword>
<dbReference type="GO" id="GO:0005509">
    <property type="term" value="F:calcium ion binding"/>
    <property type="evidence" value="ECO:0007669"/>
    <property type="project" value="InterPro"/>
</dbReference>
<feature type="compositionally biased region" description="Low complexity" evidence="17">
    <location>
        <begin position="395"/>
        <end position="407"/>
    </location>
</feature>
<dbReference type="Pfam" id="PF25434">
    <property type="entry name" value="NUCB1_N"/>
    <property type="match status" value="1"/>
</dbReference>
<evidence type="ECO:0000259" key="19">
    <source>
        <dbReference type="PROSITE" id="PS50222"/>
    </source>
</evidence>
<feature type="domain" description="EF-hand" evidence="19">
    <location>
        <begin position="246"/>
        <end position="281"/>
    </location>
</feature>
<evidence type="ECO:0000256" key="5">
    <source>
        <dbReference type="ARBA" id="ARBA00008063"/>
    </source>
</evidence>
<evidence type="ECO:0000256" key="7">
    <source>
        <dbReference type="ARBA" id="ARBA00022525"/>
    </source>
</evidence>
<dbReference type="CDD" id="cd00051">
    <property type="entry name" value="EFh"/>
    <property type="match status" value="1"/>
</dbReference>
<comment type="similarity">
    <text evidence="5">Belongs to the nucleobindin family.</text>
</comment>
<evidence type="ECO:0000313" key="20">
    <source>
        <dbReference type="EMBL" id="CAF0883707.1"/>
    </source>
</evidence>
<evidence type="ECO:0000256" key="8">
    <source>
        <dbReference type="ARBA" id="ARBA00022553"/>
    </source>
</evidence>
<evidence type="ECO:0000256" key="18">
    <source>
        <dbReference type="SAM" id="SignalP"/>
    </source>
</evidence>
<dbReference type="PANTHER" id="PTHR19237:SF20">
    <property type="entry name" value="NUCLEOBINDIN 1"/>
    <property type="match status" value="1"/>
</dbReference>
<evidence type="ECO:0000256" key="13">
    <source>
        <dbReference type="ARBA" id="ARBA00023034"/>
    </source>
</evidence>
<keyword evidence="8" id="KW-0597">Phosphoprotein</keyword>
<dbReference type="InterPro" id="IPR040250">
    <property type="entry name" value="Nucleobindin"/>
</dbReference>
<keyword evidence="10 18" id="KW-0732">Signal</keyword>
<dbReference type="SUPFAM" id="SSF47473">
    <property type="entry name" value="EF-hand"/>
    <property type="match status" value="1"/>
</dbReference>
<dbReference type="SMART" id="SM00054">
    <property type="entry name" value="EFh"/>
    <property type="match status" value="2"/>
</dbReference>
<dbReference type="GO" id="GO:0070062">
    <property type="term" value="C:extracellular exosome"/>
    <property type="evidence" value="ECO:0007669"/>
    <property type="project" value="TreeGrafter"/>
</dbReference>
<evidence type="ECO:0000313" key="22">
    <source>
        <dbReference type="Proteomes" id="UP000663874"/>
    </source>
</evidence>
<evidence type="ECO:0000256" key="10">
    <source>
        <dbReference type="ARBA" id="ARBA00022729"/>
    </source>
</evidence>
<comment type="subcellular location">
    <subcellularLocation>
        <location evidence="2">Cytoplasm</location>
    </subcellularLocation>
    <subcellularLocation>
        <location evidence="3">Golgi apparatus</location>
    </subcellularLocation>
    <subcellularLocation>
        <location evidence="1">Membrane</location>
        <topology evidence="1">Peripheral membrane protein</topology>
    </subcellularLocation>
    <subcellularLocation>
        <location evidence="4">Secreted</location>
    </subcellularLocation>
</comment>
<gene>
    <name evidence="21" type="ORF">FNK824_LOCUS5137</name>
    <name evidence="20" type="ORF">SEV965_LOCUS4753</name>
</gene>
<evidence type="ECO:0000256" key="15">
    <source>
        <dbReference type="ARBA" id="ARBA00023136"/>
    </source>
</evidence>
<dbReference type="GO" id="GO:0005085">
    <property type="term" value="F:guanyl-nucleotide exchange factor activity"/>
    <property type="evidence" value="ECO:0007669"/>
    <property type="project" value="UniProtKB-KW"/>
</dbReference>
<keyword evidence="15" id="KW-0472">Membrane</keyword>
<evidence type="ECO:0000256" key="4">
    <source>
        <dbReference type="ARBA" id="ARBA00004613"/>
    </source>
</evidence>
<reference evidence="21" key="1">
    <citation type="submission" date="2021-02" db="EMBL/GenBank/DDBJ databases">
        <authorList>
            <person name="Nowell W R."/>
        </authorList>
    </citation>
    <scope>NUCLEOTIDE SEQUENCE</scope>
</reference>
<dbReference type="PANTHER" id="PTHR19237">
    <property type="entry name" value="NUCLEOBINDIN"/>
    <property type="match status" value="1"/>
</dbReference>
<accession>A0A818Q3K4</accession>
<evidence type="ECO:0000256" key="3">
    <source>
        <dbReference type="ARBA" id="ARBA00004555"/>
    </source>
</evidence>
<organism evidence="21 22">
    <name type="scientific">Rotaria sordida</name>
    <dbReference type="NCBI Taxonomy" id="392033"/>
    <lineage>
        <taxon>Eukaryota</taxon>
        <taxon>Metazoa</taxon>
        <taxon>Spiralia</taxon>
        <taxon>Gnathifera</taxon>
        <taxon>Rotifera</taxon>
        <taxon>Eurotatoria</taxon>
        <taxon>Bdelloidea</taxon>
        <taxon>Philodinida</taxon>
        <taxon>Philodinidae</taxon>
        <taxon>Rotaria</taxon>
    </lineage>
</organism>
<protein>
    <recommendedName>
        <fullName evidence="19">EF-hand domain-containing protein</fullName>
    </recommendedName>
</protein>
<comment type="caution">
    <text evidence="21">The sequence shown here is derived from an EMBL/GenBank/DDBJ whole genome shotgun (WGS) entry which is preliminary data.</text>
</comment>
<evidence type="ECO:0000256" key="6">
    <source>
        <dbReference type="ARBA" id="ARBA00022490"/>
    </source>
</evidence>
<dbReference type="InterPro" id="IPR011992">
    <property type="entry name" value="EF-hand-dom_pair"/>
</dbReference>
<keyword evidence="6" id="KW-0963">Cytoplasm</keyword>
<dbReference type="InterPro" id="IPR002048">
    <property type="entry name" value="EF_hand_dom"/>
</dbReference>
<dbReference type="AlphaFoldDB" id="A0A818Q3K4"/>
<evidence type="ECO:0000313" key="21">
    <source>
        <dbReference type="EMBL" id="CAF3635228.1"/>
    </source>
</evidence>
<evidence type="ECO:0000256" key="17">
    <source>
        <dbReference type="SAM" id="MobiDB-lite"/>
    </source>
</evidence>
<dbReference type="InterPro" id="IPR018247">
    <property type="entry name" value="EF_Hand_1_Ca_BS"/>
</dbReference>
<feature type="chain" id="PRO_5036233884" description="EF-hand domain-containing protein" evidence="18">
    <location>
        <begin position="20"/>
        <end position="419"/>
    </location>
</feature>